<reference evidence="2 3" key="1">
    <citation type="submission" date="2024-03" db="EMBL/GenBank/DDBJ databases">
        <title>Actinomycetospora sp. OC33-EN06, a novel actinomycete isolated from wild orchid (Aerides multiflora).</title>
        <authorList>
            <person name="Suriyachadkun C."/>
        </authorList>
    </citation>
    <scope>NUCLEOTIDE SEQUENCE [LARGE SCALE GENOMIC DNA]</scope>
    <source>
        <strain evidence="2 3">OC33-EN06</strain>
    </source>
</reference>
<evidence type="ECO:0000313" key="3">
    <source>
        <dbReference type="Proteomes" id="UP001370100"/>
    </source>
</evidence>
<dbReference type="SUPFAM" id="SSF140453">
    <property type="entry name" value="EsxAB dimer-like"/>
    <property type="match status" value="1"/>
</dbReference>
<evidence type="ECO:0000313" key="2">
    <source>
        <dbReference type="EMBL" id="MEJ2888791.1"/>
    </source>
</evidence>
<dbReference type="InterPro" id="IPR036689">
    <property type="entry name" value="ESAT-6-like_sf"/>
</dbReference>
<dbReference type="Gene3D" id="3.10.450.200">
    <property type="match status" value="1"/>
</dbReference>
<name>A0ABU8N8S7_9PSEU</name>
<evidence type="ECO:0000259" key="1">
    <source>
        <dbReference type="Pfam" id="PF11429"/>
    </source>
</evidence>
<sequence length="554" mass="58426">MAELVVTAGALPSTAAALRRQVDDLGRAVDDADRYVSAVRTAWDGAASDTFAGAWTDWRDASVAVRAGLEQLRTLLETTDTNHRIAQDASVRAWSPTAGGAGPPAVLAMSAGPGLAPEAPPWVTLSTPEIVRAALVTAEVQYAVGGAAGRGVLEASAGFAGDDAALGAWRGRYDALARRTWSALGAGVAIFGGMAVGLTDTANAWVEADETAVPGGRPGERLPAPAVLPGLAGAGPAPSTGPGPVGPVPDVVAAYVPDVDAARVEEVGEAWRAIGDAVARGVVEVDGALRAVHAANAGPVFDAIDRYWRGVQGAGSETVLELATRVPGVLATSVAGLADIVRETQREILDAIHHHPIGDDEQETYYLLQGAKIGASFLLGGVGRVGTRLIDAAETGLRIHLARGRYEDRVAELARQLDQQLISRLVDATREPRTVESVAPQFAPPPTIVGDIPLPPLRFDRVQLEEKFREHYRDFGLSDTSTRNRQLYQDAAAQIATDAGNVHIHGTYRGTIEVIFHVDPRTGLMVMQRENGSFLSAYGLQPDQLRNVLERQRL</sequence>
<dbReference type="InterPro" id="IPR010310">
    <property type="entry name" value="T7SS_ESAT-6-like"/>
</dbReference>
<organism evidence="2 3">
    <name type="scientific">Actinomycetospora aeridis</name>
    <dbReference type="NCBI Taxonomy" id="3129231"/>
    <lineage>
        <taxon>Bacteria</taxon>
        <taxon>Bacillati</taxon>
        <taxon>Actinomycetota</taxon>
        <taxon>Actinomycetes</taxon>
        <taxon>Pseudonocardiales</taxon>
        <taxon>Pseudonocardiaceae</taxon>
        <taxon>Actinomycetospora</taxon>
    </lineage>
</organism>
<accession>A0ABU8N8S7</accession>
<dbReference type="Pfam" id="PF06013">
    <property type="entry name" value="WXG100"/>
    <property type="match status" value="1"/>
</dbReference>
<dbReference type="SUPFAM" id="SSF102824">
    <property type="entry name" value="Colicin D/E5 nuclease domain"/>
    <property type="match status" value="1"/>
</dbReference>
<dbReference type="Proteomes" id="UP001370100">
    <property type="component" value="Unassembled WGS sequence"/>
</dbReference>
<comment type="caution">
    <text evidence="2">The sequence shown here is derived from an EMBL/GenBank/DDBJ whole genome shotgun (WGS) entry which is preliminary data.</text>
</comment>
<dbReference type="Gene3D" id="1.10.287.1060">
    <property type="entry name" value="ESAT-6-like"/>
    <property type="match status" value="1"/>
</dbReference>
<protein>
    <submittedName>
        <fullName evidence="2">WXG100 family type VII secretion target</fullName>
    </submittedName>
</protein>
<dbReference type="InterPro" id="IPR024440">
    <property type="entry name" value="ColicinD_C"/>
</dbReference>
<dbReference type="InterPro" id="IPR037178">
    <property type="entry name" value="ColicinD_C_sf"/>
</dbReference>
<dbReference type="Pfam" id="PF11429">
    <property type="entry name" value="Colicin_D"/>
    <property type="match status" value="1"/>
</dbReference>
<proteinExistence type="predicted"/>
<feature type="domain" description="Colicin D C-terminal" evidence="1">
    <location>
        <begin position="463"/>
        <end position="547"/>
    </location>
</feature>
<dbReference type="RefSeq" id="WP_337715667.1">
    <property type="nucleotide sequence ID" value="NZ_JBBEGL010000005.1"/>
</dbReference>
<dbReference type="EMBL" id="JBBEGL010000005">
    <property type="protein sequence ID" value="MEJ2888791.1"/>
    <property type="molecule type" value="Genomic_DNA"/>
</dbReference>
<keyword evidence="3" id="KW-1185">Reference proteome</keyword>
<gene>
    <name evidence="2" type="ORF">WCD41_20195</name>
</gene>
<dbReference type="InterPro" id="IPR038233">
    <property type="entry name" value="Colicin_D/E5_nuclease"/>
</dbReference>